<dbReference type="GO" id="GO:1901135">
    <property type="term" value="P:carbohydrate derivative metabolic process"/>
    <property type="evidence" value="ECO:0007669"/>
    <property type="project" value="InterPro"/>
</dbReference>
<dbReference type="PANTHER" id="PTHR42745">
    <property type="match status" value="1"/>
</dbReference>
<comment type="similarity">
    <text evidence="1 4">Belongs to the SIS family. GutQ/KpsF subfamily.</text>
</comment>
<dbReference type="SUPFAM" id="SSF53697">
    <property type="entry name" value="SIS domain"/>
    <property type="match status" value="1"/>
</dbReference>
<evidence type="ECO:0000313" key="11">
    <source>
        <dbReference type="Proteomes" id="UP000032726"/>
    </source>
</evidence>
<dbReference type="Proteomes" id="UP000032726">
    <property type="component" value="Chromosome"/>
</dbReference>
<dbReference type="GO" id="GO:0005975">
    <property type="term" value="P:carbohydrate metabolic process"/>
    <property type="evidence" value="ECO:0007669"/>
    <property type="project" value="InterPro"/>
</dbReference>
<feature type="binding site" evidence="5">
    <location>
        <position position="77"/>
    </location>
    <ligand>
        <name>Zn(2+)</name>
        <dbReference type="ChEBI" id="CHEBI:29105"/>
    </ligand>
</feature>
<evidence type="ECO:0000256" key="1">
    <source>
        <dbReference type="ARBA" id="ARBA00008165"/>
    </source>
</evidence>
<dbReference type="PROSITE" id="PS51464">
    <property type="entry name" value="SIS"/>
    <property type="match status" value="1"/>
</dbReference>
<dbReference type="AlphaFoldDB" id="A0A0D5YQC4"/>
<feature type="domain" description="CBS" evidence="8">
    <location>
        <begin position="270"/>
        <end position="321"/>
    </location>
</feature>
<dbReference type="CDD" id="cd04604">
    <property type="entry name" value="CBS_pair_SIS_assoc"/>
    <property type="match status" value="1"/>
</dbReference>
<dbReference type="InterPro" id="IPR004800">
    <property type="entry name" value="KdsD/KpsF-type"/>
</dbReference>
<proteinExistence type="inferred from homology"/>
<dbReference type="Gene3D" id="3.40.50.10490">
    <property type="entry name" value="Glucose-6-phosphate isomerase like protein, domain 1"/>
    <property type="match status" value="1"/>
</dbReference>
<evidence type="ECO:0000259" key="9">
    <source>
        <dbReference type="PROSITE" id="PS51464"/>
    </source>
</evidence>
<dbReference type="PROSITE" id="PS51371">
    <property type="entry name" value="CBS"/>
    <property type="match status" value="1"/>
</dbReference>
<dbReference type="EMBL" id="CP011071">
    <property type="protein sequence ID" value="AKA34063.1"/>
    <property type="molecule type" value="Genomic_DNA"/>
</dbReference>
<dbReference type="NCBIfam" id="TIGR00393">
    <property type="entry name" value="kpsF"/>
    <property type="match status" value="1"/>
</dbReference>
<dbReference type="GO" id="GO:0046872">
    <property type="term" value="F:metal ion binding"/>
    <property type="evidence" value="ECO:0007669"/>
    <property type="project" value="UniProtKB-KW"/>
</dbReference>
<dbReference type="SMART" id="SM00116">
    <property type="entry name" value="CBS"/>
    <property type="match status" value="2"/>
</dbReference>
<gene>
    <name evidence="10" type="ORF">VC82_381</name>
</gene>
<feature type="site" description="Catalytically relevant" evidence="6">
    <location>
        <position position="147"/>
    </location>
</feature>
<keyword evidence="11" id="KW-1185">Reference proteome</keyword>
<dbReference type="PIRSF" id="PIRSF004692">
    <property type="entry name" value="KdsD_KpsF"/>
    <property type="match status" value="1"/>
</dbReference>
<evidence type="ECO:0000259" key="8">
    <source>
        <dbReference type="PROSITE" id="PS51371"/>
    </source>
</evidence>
<organism evidence="10 11">
    <name type="scientific">Flagellimonas lutaonensis</name>
    <dbReference type="NCBI Taxonomy" id="516051"/>
    <lineage>
        <taxon>Bacteria</taxon>
        <taxon>Pseudomonadati</taxon>
        <taxon>Bacteroidota</taxon>
        <taxon>Flavobacteriia</taxon>
        <taxon>Flavobacteriales</taxon>
        <taxon>Flavobacteriaceae</taxon>
        <taxon>Flagellimonas</taxon>
    </lineage>
</organism>
<dbReference type="RefSeq" id="WP_045800875.1">
    <property type="nucleotide sequence ID" value="NZ_CP011071.1"/>
</dbReference>
<feature type="site" description="Catalytically relevant" evidence="6">
    <location>
        <position position="106"/>
    </location>
</feature>
<dbReference type="InterPro" id="IPR001347">
    <property type="entry name" value="SIS_dom"/>
</dbReference>
<keyword evidence="5" id="KW-0862">Zinc</keyword>
<dbReference type="GO" id="GO:0097367">
    <property type="term" value="F:carbohydrate derivative binding"/>
    <property type="evidence" value="ECO:0007669"/>
    <property type="project" value="InterPro"/>
</dbReference>
<dbReference type="CDD" id="cd05014">
    <property type="entry name" value="SIS_Kpsf"/>
    <property type="match status" value="1"/>
</dbReference>
<dbReference type="Pfam" id="PF01380">
    <property type="entry name" value="SIS"/>
    <property type="match status" value="1"/>
</dbReference>
<dbReference type="InterPro" id="IPR050986">
    <property type="entry name" value="GutQ/KpsF_isomerases"/>
</dbReference>
<dbReference type="Pfam" id="PF00571">
    <property type="entry name" value="CBS"/>
    <property type="match status" value="2"/>
</dbReference>
<dbReference type="InterPro" id="IPR046348">
    <property type="entry name" value="SIS_dom_sf"/>
</dbReference>
<reference evidence="10 11" key="1">
    <citation type="submission" date="2015-03" db="EMBL/GenBank/DDBJ databases">
        <title>Complete genome sequence of Muricauda lutaonensis CC-HSB-11T, isolated from a coastal hot spring.</title>
        <authorList>
            <person name="Kim K.M."/>
        </authorList>
    </citation>
    <scope>NUCLEOTIDE SEQUENCE [LARGE SCALE GENOMIC DNA]</scope>
    <source>
        <strain evidence="10 11">CC-HSB-11</strain>
    </source>
</reference>
<dbReference type="KEGG" id="mlt:VC82_381"/>
<dbReference type="HOGENOM" id="CLU_040681_13_1_10"/>
<feature type="site" description="Catalytically relevant" evidence="6">
    <location>
        <position position="188"/>
    </location>
</feature>
<dbReference type="FunFam" id="3.40.50.10490:FF:000011">
    <property type="entry name" value="Arabinose 5-phosphate isomerase"/>
    <property type="match status" value="1"/>
</dbReference>
<dbReference type="InterPro" id="IPR046342">
    <property type="entry name" value="CBS_dom_sf"/>
</dbReference>
<dbReference type="Gene3D" id="3.10.580.10">
    <property type="entry name" value="CBS-domain"/>
    <property type="match status" value="1"/>
</dbReference>
<dbReference type="OrthoDB" id="9762536at2"/>
<protein>
    <submittedName>
        <fullName evidence="10">KpsF/GutQ family protein</fullName>
    </submittedName>
</protein>
<evidence type="ECO:0000256" key="2">
    <source>
        <dbReference type="ARBA" id="ARBA00022737"/>
    </source>
</evidence>
<evidence type="ECO:0000313" key="10">
    <source>
        <dbReference type="EMBL" id="AKA34063.1"/>
    </source>
</evidence>
<dbReference type="STRING" id="516051.VC82_381"/>
<dbReference type="InterPro" id="IPR035474">
    <property type="entry name" value="SIS_Kpsf"/>
</dbReference>
<evidence type="ECO:0000256" key="7">
    <source>
        <dbReference type="PROSITE-ProRule" id="PRU00703"/>
    </source>
</evidence>
<evidence type="ECO:0000256" key="6">
    <source>
        <dbReference type="PIRSR" id="PIRSR004692-3"/>
    </source>
</evidence>
<feature type="domain" description="SIS" evidence="9">
    <location>
        <begin position="36"/>
        <end position="179"/>
    </location>
</feature>
<evidence type="ECO:0000256" key="3">
    <source>
        <dbReference type="ARBA" id="ARBA00023122"/>
    </source>
</evidence>
<dbReference type="InterPro" id="IPR000644">
    <property type="entry name" value="CBS_dom"/>
</dbReference>
<evidence type="ECO:0000256" key="4">
    <source>
        <dbReference type="PIRNR" id="PIRNR004692"/>
    </source>
</evidence>
<keyword evidence="2" id="KW-0677">Repeat</keyword>
<sequence>MNDKQSILSIAKRTIETEGGAIQNLVSLLDEQFAGATECILQSKGRVVVSGVGKSALIGAKIVATFNSTGTPAIFMHAADAIHGDLGTVQQNDVVICISKSGNTEEIKQLIPLIKRGGNKLVAITGNMDSVLAKQADFALNTYVEKEACPNNLAPTTSTTAQLVMGDALAICLLELKGFSSDDFAKYHPGGSLGKRLYLRVADIFGNNLRPEVDINSKVKEVIVEISEKMLGVTAVTQNGKLVGIVTDGDIRRMLNKHDNISALTAKDIMTSNPKTVSPDVLAIKALESMQEKGISQLLVMDGDEYVGVVHIHNLINEGIL</sequence>
<dbReference type="PATRIC" id="fig|516051.4.peg.395"/>
<keyword evidence="3 7" id="KW-0129">CBS domain</keyword>
<evidence type="ECO:0000256" key="5">
    <source>
        <dbReference type="PIRSR" id="PIRSR004692-2"/>
    </source>
</evidence>
<dbReference type="GO" id="GO:0019146">
    <property type="term" value="F:arabinose-5-phosphate isomerase activity"/>
    <property type="evidence" value="ECO:0007669"/>
    <property type="project" value="UniProtKB-ARBA"/>
</dbReference>
<name>A0A0D5YQC4_9FLAO</name>
<accession>A0A0D5YQC4</accession>
<feature type="site" description="Catalytically relevant" evidence="6">
    <location>
        <position position="54"/>
    </location>
</feature>
<dbReference type="PANTHER" id="PTHR42745:SF1">
    <property type="entry name" value="ARABINOSE 5-PHOSPHATE ISOMERASE KDSD"/>
    <property type="match status" value="1"/>
</dbReference>
<keyword evidence="5" id="KW-0479">Metal-binding</keyword>